<name>A0A915YS06_9GLOM</name>
<keyword evidence="2" id="KW-0472">Membrane</keyword>
<evidence type="ECO:0000256" key="2">
    <source>
        <dbReference type="SAM" id="Phobius"/>
    </source>
</evidence>
<accession>A0A915YS06</accession>
<sequence>MAKEDIFDKQSQIDALNVLEATRNQKTEEYVDRVNSRLSKRTKMTKGEMDMSLGHKRSYDEELPSTSSKKISTYENEEDITQEDTLSSVAEVSDTFGKIKFQHIMTSLMRRLSLFDEIIEEKSCDNGDIEGENKDITDEKDNEEFAKMKGKVHQLDRQSEKLHYLSNTFPIPVESYDQSMPDIFVIKSVSSHLDTITKMNGIMGNTPERTWTAHVIAYLFFVTFCFIDSLRYFSCERDISTKVDAQDNGYKADGVLKFFERPRQIPLSLLEVSEGPNNPDPNKINGDRKKLMNEGI</sequence>
<feature type="transmembrane region" description="Helical" evidence="2">
    <location>
        <begin position="211"/>
        <end position="233"/>
    </location>
</feature>
<feature type="compositionally biased region" description="Polar residues" evidence="1">
    <location>
        <begin position="64"/>
        <end position="74"/>
    </location>
</feature>
<dbReference type="VEuPathDB" id="FungiDB:RhiirFUN_005389"/>
<feature type="region of interest" description="Disordered" evidence="1">
    <location>
        <begin position="273"/>
        <end position="296"/>
    </location>
</feature>
<keyword evidence="2" id="KW-1133">Transmembrane helix</keyword>
<organism evidence="3 4">
    <name type="scientific">Rhizophagus irregularis</name>
    <dbReference type="NCBI Taxonomy" id="588596"/>
    <lineage>
        <taxon>Eukaryota</taxon>
        <taxon>Fungi</taxon>
        <taxon>Fungi incertae sedis</taxon>
        <taxon>Mucoromycota</taxon>
        <taxon>Glomeromycotina</taxon>
        <taxon>Glomeromycetes</taxon>
        <taxon>Glomerales</taxon>
        <taxon>Glomeraceae</taxon>
        <taxon>Rhizophagus</taxon>
    </lineage>
</organism>
<feature type="region of interest" description="Disordered" evidence="1">
    <location>
        <begin position="34"/>
        <end position="79"/>
    </location>
</feature>
<gene>
    <name evidence="3" type="ORF">CHRIB12_LOCUS2530</name>
</gene>
<dbReference type="Proteomes" id="UP000684084">
    <property type="component" value="Unassembled WGS sequence"/>
</dbReference>
<evidence type="ECO:0000313" key="3">
    <source>
        <dbReference type="EMBL" id="CAB5325232.1"/>
    </source>
</evidence>
<reference evidence="3" key="1">
    <citation type="submission" date="2020-05" db="EMBL/GenBank/DDBJ databases">
        <authorList>
            <person name="Rincon C."/>
            <person name="Sanders R I."/>
            <person name="Robbins C."/>
            <person name="Chaturvedi A."/>
        </authorList>
    </citation>
    <scope>NUCLEOTIDE SEQUENCE</scope>
    <source>
        <strain evidence="3">CHB12</strain>
    </source>
</reference>
<dbReference type="OrthoDB" id="2350094at2759"/>
<dbReference type="EMBL" id="CAGKOT010000003">
    <property type="protein sequence ID" value="CAB5325232.1"/>
    <property type="molecule type" value="Genomic_DNA"/>
</dbReference>
<evidence type="ECO:0000313" key="4">
    <source>
        <dbReference type="Proteomes" id="UP000684084"/>
    </source>
</evidence>
<feature type="compositionally biased region" description="Basic and acidic residues" evidence="1">
    <location>
        <begin position="285"/>
        <end position="296"/>
    </location>
</feature>
<dbReference type="AlphaFoldDB" id="A0A915YS06"/>
<protein>
    <submittedName>
        <fullName evidence="3">Uncharacterized protein</fullName>
    </submittedName>
</protein>
<keyword evidence="2" id="KW-0812">Transmembrane</keyword>
<comment type="caution">
    <text evidence="3">The sequence shown here is derived from an EMBL/GenBank/DDBJ whole genome shotgun (WGS) entry which is preliminary data.</text>
</comment>
<evidence type="ECO:0000256" key="1">
    <source>
        <dbReference type="SAM" id="MobiDB-lite"/>
    </source>
</evidence>
<proteinExistence type="predicted"/>